<dbReference type="PRINTS" id="PR00032">
    <property type="entry name" value="HTHARAC"/>
</dbReference>
<dbReference type="InterPro" id="IPR018060">
    <property type="entry name" value="HTH_AraC"/>
</dbReference>
<dbReference type="SMART" id="SM00342">
    <property type="entry name" value="HTH_ARAC"/>
    <property type="match status" value="1"/>
</dbReference>
<dbReference type="PANTHER" id="PTHR46796:SF14">
    <property type="entry name" value="TRANSCRIPTIONAL REGULATORY PROTEIN"/>
    <property type="match status" value="1"/>
</dbReference>
<feature type="domain" description="HTH araC/xylS-type" evidence="4">
    <location>
        <begin position="185"/>
        <end position="283"/>
    </location>
</feature>
<protein>
    <submittedName>
        <fullName evidence="5">Helix-turn-helix transcriptional regulator</fullName>
    </submittedName>
</protein>
<keyword evidence="1" id="KW-0805">Transcription regulation</keyword>
<keyword evidence="2" id="KW-0238">DNA-binding</keyword>
<name>A0A6G4WL91_9HYPH</name>
<evidence type="ECO:0000313" key="6">
    <source>
        <dbReference type="Proteomes" id="UP001642900"/>
    </source>
</evidence>
<gene>
    <name evidence="5" type="ORF">G6N73_27870</name>
</gene>
<dbReference type="GO" id="GO:0003700">
    <property type="term" value="F:DNA-binding transcription factor activity"/>
    <property type="evidence" value="ECO:0007669"/>
    <property type="project" value="InterPro"/>
</dbReference>
<dbReference type="PANTHER" id="PTHR46796">
    <property type="entry name" value="HTH-TYPE TRANSCRIPTIONAL ACTIVATOR RHAS-RELATED"/>
    <property type="match status" value="1"/>
</dbReference>
<dbReference type="SUPFAM" id="SSF46689">
    <property type="entry name" value="Homeodomain-like"/>
    <property type="match status" value="2"/>
</dbReference>
<dbReference type="GO" id="GO:0043565">
    <property type="term" value="F:sequence-specific DNA binding"/>
    <property type="evidence" value="ECO:0007669"/>
    <property type="project" value="InterPro"/>
</dbReference>
<evidence type="ECO:0000256" key="3">
    <source>
        <dbReference type="ARBA" id="ARBA00023163"/>
    </source>
</evidence>
<keyword evidence="6" id="KW-1185">Reference proteome</keyword>
<dbReference type="Pfam" id="PF12833">
    <property type="entry name" value="HTH_18"/>
    <property type="match status" value="1"/>
</dbReference>
<evidence type="ECO:0000256" key="2">
    <source>
        <dbReference type="ARBA" id="ARBA00023125"/>
    </source>
</evidence>
<dbReference type="InterPro" id="IPR020449">
    <property type="entry name" value="Tscrpt_reg_AraC-type_HTH"/>
</dbReference>
<dbReference type="InterPro" id="IPR009057">
    <property type="entry name" value="Homeodomain-like_sf"/>
</dbReference>
<organism evidence="5 6">
    <name type="scientific">Allomesorhizobium camelthorni</name>
    <dbReference type="NCBI Taxonomy" id="475069"/>
    <lineage>
        <taxon>Bacteria</taxon>
        <taxon>Pseudomonadati</taxon>
        <taxon>Pseudomonadota</taxon>
        <taxon>Alphaproteobacteria</taxon>
        <taxon>Hyphomicrobiales</taxon>
        <taxon>Phyllobacteriaceae</taxon>
        <taxon>Allomesorhizobium</taxon>
    </lineage>
</organism>
<dbReference type="PROSITE" id="PS01124">
    <property type="entry name" value="HTH_ARAC_FAMILY_2"/>
    <property type="match status" value="1"/>
</dbReference>
<proteinExistence type="predicted"/>
<evidence type="ECO:0000259" key="4">
    <source>
        <dbReference type="PROSITE" id="PS01124"/>
    </source>
</evidence>
<evidence type="ECO:0000313" key="5">
    <source>
        <dbReference type="EMBL" id="NGO54880.1"/>
    </source>
</evidence>
<dbReference type="Gene3D" id="1.10.10.60">
    <property type="entry name" value="Homeodomain-like"/>
    <property type="match status" value="2"/>
</dbReference>
<accession>A0A6G4WL91</accession>
<reference evidence="5 6" key="1">
    <citation type="submission" date="2020-02" db="EMBL/GenBank/DDBJ databases">
        <title>Genome sequence of strain CCNWXJ40-4.</title>
        <authorList>
            <person name="Gao J."/>
            <person name="Sun J."/>
        </authorList>
    </citation>
    <scope>NUCLEOTIDE SEQUENCE [LARGE SCALE GENOMIC DNA]</scope>
    <source>
        <strain evidence="5 6">CCNWXJ 40-4</strain>
    </source>
</reference>
<comment type="caution">
    <text evidence="5">The sequence shown here is derived from an EMBL/GenBank/DDBJ whole genome shotgun (WGS) entry which is preliminary data.</text>
</comment>
<keyword evidence="3" id="KW-0804">Transcription</keyword>
<dbReference type="EMBL" id="JAAKZF010000069">
    <property type="protein sequence ID" value="NGO54880.1"/>
    <property type="molecule type" value="Genomic_DNA"/>
</dbReference>
<sequence length="289" mass="32159">MQSRVHGFSVVGELRWRVWDGVVADVWEVTCTETATGEYISPDPRLFVALDLNPGGSFVLSHDGTEIARHDKLGTMSFVPAGFAVHGEARGLTRIRHLDLHFSEAAVTRRFGKALDRARLARVRLQIDDTKMAWLAASIAEECANHPALHDLYGAGLVDALLALLFDVRRDAERRRPGLSRQQLALVTDFIEANCFGTIRLGELAELARLSETYFSHAFKASTGQPPHRWQMQARIRKVQALLLKDDVNLSEIATTAGFADQAHFTRAFKGIVGLTPAEWRRGAHRAQK</sequence>
<evidence type="ECO:0000256" key="1">
    <source>
        <dbReference type="ARBA" id="ARBA00023015"/>
    </source>
</evidence>
<dbReference type="InterPro" id="IPR050204">
    <property type="entry name" value="AraC_XylS_family_regulators"/>
</dbReference>
<dbReference type="Proteomes" id="UP001642900">
    <property type="component" value="Unassembled WGS sequence"/>
</dbReference>
<dbReference type="AlphaFoldDB" id="A0A6G4WL91"/>